<dbReference type="OrthoDB" id="2109241at2759"/>
<dbReference type="Proteomes" id="UP000007266">
    <property type="component" value="Linkage group 2"/>
</dbReference>
<dbReference type="InterPro" id="IPR039471">
    <property type="entry name" value="CXorf65-like"/>
</dbReference>
<dbReference type="EMBL" id="KQ971312">
    <property type="protein sequence ID" value="KYB29119.1"/>
    <property type="molecule type" value="Genomic_DNA"/>
</dbReference>
<reference evidence="1 2" key="2">
    <citation type="journal article" date="2010" name="Nucleic Acids Res.">
        <title>BeetleBase in 2010: revisions to provide comprehensive genomic information for Tribolium castaneum.</title>
        <authorList>
            <person name="Kim H.S."/>
            <person name="Murphy T."/>
            <person name="Xia J."/>
            <person name="Caragea D."/>
            <person name="Park Y."/>
            <person name="Beeman R.W."/>
            <person name="Lorenzen M.D."/>
            <person name="Butcher S."/>
            <person name="Manak J.R."/>
            <person name="Brown S.J."/>
        </authorList>
    </citation>
    <scope>GENOME REANNOTATION</scope>
    <source>
        <strain evidence="1 2">Georgia GA2</strain>
    </source>
</reference>
<gene>
    <name evidence="1" type="primary">AUGUSTUS-3.0.2_32083</name>
    <name evidence="1" type="ORF">TcasGA2_TC032083</name>
</gene>
<reference evidence="1 2" key="1">
    <citation type="journal article" date="2008" name="Nature">
        <title>The genome of the model beetle and pest Tribolium castaneum.</title>
        <authorList>
            <consortium name="Tribolium Genome Sequencing Consortium"/>
            <person name="Richards S."/>
            <person name="Gibbs R.A."/>
            <person name="Weinstock G.M."/>
            <person name="Brown S.J."/>
            <person name="Denell R."/>
            <person name="Beeman R.W."/>
            <person name="Gibbs R."/>
            <person name="Beeman R.W."/>
            <person name="Brown S.J."/>
            <person name="Bucher G."/>
            <person name="Friedrich M."/>
            <person name="Grimmelikhuijzen C.J."/>
            <person name="Klingler M."/>
            <person name="Lorenzen M."/>
            <person name="Richards S."/>
            <person name="Roth S."/>
            <person name="Schroder R."/>
            <person name="Tautz D."/>
            <person name="Zdobnov E.M."/>
            <person name="Muzny D."/>
            <person name="Gibbs R.A."/>
            <person name="Weinstock G.M."/>
            <person name="Attaway T."/>
            <person name="Bell S."/>
            <person name="Buhay C.J."/>
            <person name="Chandrabose M.N."/>
            <person name="Chavez D."/>
            <person name="Clerk-Blankenburg K.P."/>
            <person name="Cree A."/>
            <person name="Dao M."/>
            <person name="Davis C."/>
            <person name="Chacko J."/>
            <person name="Dinh H."/>
            <person name="Dugan-Rocha S."/>
            <person name="Fowler G."/>
            <person name="Garner T.T."/>
            <person name="Garnes J."/>
            <person name="Gnirke A."/>
            <person name="Hawes A."/>
            <person name="Hernandez J."/>
            <person name="Hines S."/>
            <person name="Holder M."/>
            <person name="Hume J."/>
            <person name="Jhangiani S.N."/>
            <person name="Joshi V."/>
            <person name="Khan Z.M."/>
            <person name="Jackson L."/>
            <person name="Kovar C."/>
            <person name="Kowis A."/>
            <person name="Lee S."/>
            <person name="Lewis L.R."/>
            <person name="Margolis J."/>
            <person name="Morgan M."/>
            <person name="Nazareth L.V."/>
            <person name="Nguyen N."/>
            <person name="Okwuonu G."/>
            <person name="Parker D."/>
            <person name="Richards S."/>
            <person name="Ruiz S.J."/>
            <person name="Santibanez J."/>
            <person name="Savard J."/>
            <person name="Scherer S.E."/>
            <person name="Schneider B."/>
            <person name="Sodergren E."/>
            <person name="Tautz D."/>
            <person name="Vattahil S."/>
            <person name="Villasana D."/>
            <person name="White C.S."/>
            <person name="Wright R."/>
            <person name="Park Y."/>
            <person name="Beeman R.W."/>
            <person name="Lord J."/>
            <person name="Oppert B."/>
            <person name="Lorenzen M."/>
            <person name="Brown S."/>
            <person name="Wang L."/>
            <person name="Savard J."/>
            <person name="Tautz D."/>
            <person name="Richards S."/>
            <person name="Weinstock G."/>
            <person name="Gibbs R.A."/>
            <person name="Liu Y."/>
            <person name="Worley K."/>
            <person name="Weinstock G."/>
            <person name="Elsik C.G."/>
            <person name="Reese J.T."/>
            <person name="Elhaik E."/>
            <person name="Landan G."/>
            <person name="Graur D."/>
            <person name="Arensburger P."/>
            <person name="Atkinson P."/>
            <person name="Beeman R.W."/>
            <person name="Beidler J."/>
            <person name="Brown S.J."/>
            <person name="Demuth J.P."/>
            <person name="Drury D.W."/>
            <person name="Du Y.Z."/>
            <person name="Fujiwara H."/>
            <person name="Lorenzen M."/>
            <person name="Maselli V."/>
            <person name="Osanai M."/>
            <person name="Park Y."/>
            <person name="Robertson H.M."/>
            <person name="Tu Z."/>
            <person name="Wang J.J."/>
            <person name="Wang S."/>
            <person name="Richards S."/>
            <person name="Song H."/>
            <person name="Zhang L."/>
            <person name="Sodergren E."/>
            <person name="Werner D."/>
            <person name="Stanke M."/>
            <person name="Morgenstern B."/>
            <person name="Solovyev V."/>
            <person name="Kosarev P."/>
            <person name="Brown G."/>
            <person name="Chen H.C."/>
            <person name="Ermolaeva O."/>
            <person name="Hlavina W."/>
            <person name="Kapustin Y."/>
            <person name="Kiryutin B."/>
            <person name="Kitts P."/>
            <person name="Maglott D."/>
            <person name="Pruitt K."/>
            <person name="Sapojnikov V."/>
            <person name="Souvorov A."/>
            <person name="Mackey A.J."/>
            <person name="Waterhouse R.M."/>
            <person name="Wyder S."/>
            <person name="Zdobnov E.M."/>
            <person name="Zdobnov E.M."/>
            <person name="Wyder S."/>
            <person name="Kriventseva E.V."/>
            <person name="Kadowaki T."/>
            <person name="Bork P."/>
            <person name="Aranda M."/>
            <person name="Bao R."/>
            <person name="Beermann A."/>
            <person name="Berns N."/>
            <person name="Bolognesi R."/>
            <person name="Bonneton F."/>
            <person name="Bopp D."/>
            <person name="Brown S.J."/>
            <person name="Bucher G."/>
            <person name="Butts T."/>
            <person name="Chaumot A."/>
            <person name="Denell R.E."/>
            <person name="Ferrier D.E."/>
            <person name="Friedrich M."/>
            <person name="Gordon C.M."/>
            <person name="Jindra M."/>
            <person name="Klingler M."/>
            <person name="Lan Q."/>
            <person name="Lattorff H.M."/>
            <person name="Laudet V."/>
            <person name="von Levetsow C."/>
            <person name="Liu Z."/>
            <person name="Lutz R."/>
            <person name="Lynch J.A."/>
            <person name="da Fonseca R.N."/>
            <person name="Posnien N."/>
            <person name="Reuter R."/>
            <person name="Roth S."/>
            <person name="Savard J."/>
            <person name="Schinko J.B."/>
            <person name="Schmitt C."/>
            <person name="Schoppmeier M."/>
            <person name="Schroder R."/>
            <person name="Shippy T.D."/>
            <person name="Simonnet F."/>
            <person name="Marques-Souza H."/>
            <person name="Tautz D."/>
            <person name="Tomoyasu Y."/>
            <person name="Trauner J."/>
            <person name="Van der Zee M."/>
            <person name="Vervoort M."/>
            <person name="Wittkopp N."/>
            <person name="Wimmer E.A."/>
            <person name="Yang X."/>
            <person name="Jones A.K."/>
            <person name="Sattelle D.B."/>
            <person name="Ebert P.R."/>
            <person name="Nelson D."/>
            <person name="Scott J.G."/>
            <person name="Beeman R.W."/>
            <person name="Muthukrishnan S."/>
            <person name="Kramer K.J."/>
            <person name="Arakane Y."/>
            <person name="Beeman R.W."/>
            <person name="Zhu Q."/>
            <person name="Hogenkamp D."/>
            <person name="Dixit R."/>
            <person name="Oppert B."/>
            <person name="Jiang H."/>
            <person name="Zou Z."/>
            <person name="Marshall J."/>
            <person name="Elpidina E."/>
            <person name="Vinokurov K."/>
            <person name="Oppert C."/>
            <person name="Zou Z."/>
            <person name="Evans J."/>
            <person name="Lu Z."/>
            <person name="Zhao P."/>
            <person name="Sumathipala N."/>
            <person name="Altincicek B."/>
            <person name="Vilcinskas A."/>
            <person name="Williams M."/>
            <person name="Hultmark D."/>
            <person name="Hetru C."/>
            <person name="Jiang H."/>
            <person name="Grimmelikhuijzen C.J."/>
            <person name="Hauser F."/>
            <person name="Cazzamali G."/>
            <person name="Williamson M."/>
            <person name="Park Y."/>
            <person name="Li B."/>
            <person name="Tanaka Y."/>
            <person name="Predel R."/>
            <person name="Neupert S."/>
            <person name="Schachtner J."/>
            <person name="Verleyen P."/>
            <person name="Raible F."/>
            <person name="Bork P."/>
            <person name="Friedrich M."/>
            <person name="Walden K.K."/>
            <person name="Robertson H.M."/>
            <person name="Angeli S."/>
            <person name="Foret S."/>
            <person name="Bucher G."/>
            <person name="Schuetz S."/>
            <person name="Maleszka R."/>
            <person name="Wimmer E.A."/>
            <person name="Beeman R.W."/>
            <person name="Lorenzen M."/>
            <person name="Tomoyasu Y."/>
            <person name="Miller S.C."/>
            <person name="Grossmann D."/>
            <person name="Bucher G."/>
        </authorList>
    </citation>
    <scope>NUCLEOTIDE SEQUENCE [LARGE SCALE GENOMIC DNA]</scope>
    <source>
        <strain evidence="1 2">Georgia GA2</strain>
    </source>
</reference>
<evidence type="ECO:0000313" key="1">
    <source>
        <dbReference type="EMBL" id="KYB29119.1"/>
    </source>
</evidence>
<accession>A0A139WM72</accession>
<organism evidence="1 2">
    <name type="scientific">Tribolium castaneum</name>
    <name type="common">Red flour beetle</name>
    <dbReference type="NCBI Taxonomy" id="7070"/>
    <lineage>
        <taxon>Eukaryota</taxon>
        <taxon>Metazoa</taxon>
        <taxon>Ecdysozoa</taxon>
        <taxon>Arthropoda</taxon>
        <taxon>Hexapoda</taxon>
        <taxon>Insecta</taxon>
        <taxon>Pterygota</taxon>
        <taxon>Neoptera</taxon>
        <taxon>Endopterygota</taxon>
        <taxon>Coleoptera</taxon>
        <taxon>Polyphaga</taxon>
        <taxon>Cucujiformia</taxon>
        <taxon>Tenebrionidae</taxon>
        <taxon>Tenebrionidae incertae sedis</taxon>
        <taxon>Tribolium</taxon>
    </lineage>
</organism>
<name>A0A139WM72_TRICA</name>
<keyword evidence="2" id="KW-1185">Reference proteome</keyword>
<protein>
    <submittedName>
        <fullName evidence="1">Uncharacterized protein</fullName>
    </submittedName>
</protein>
<dbReference type="Pfam" id="PF15874">
    <property type="entry name" value="Il2rg"/>
    <property type="match status" value="1"/>
</dbReference>
<dbReference type="AlphaFoldDB" id="A0A139WM72"/>
<dbReference type="InParanoid" id="A0A139WM72"/>
<proteinExistence type="predicted"/>
<sequence length="185" mass="21142">MYCVLQYIDYLNFKRFRDTSSATVSSLQSLDEEASNSTLYFNPNCILQLILDYICTEAHLNVDGNHYDMCNGDGDLLGIKDYKPNASGLTIFQRRETYFIVILKRNESGTAIEEITPLLHPQSAAYQNLVKNMNKKLNKKRSSLTKVSFIFTLLVKKTQHSHQFCYAGRVSKKAFFTTSQELIVA</sequence>
<evidence type="ECO:0000313" key="2">
    <source>
        <dbReference type="Proteomes" id="UP000007266"/>
    </source>
</evidence>